<gene>
    <name evidence="2" type="ORF">BM74_32595</name>
</gene>
<accession>A0A437SAY7</accession>
<evidence type="ECO:0000313" key="2">
    <source>
        <dbReference type="EMBL" id="RVU60237.1"/>
    </source>
</evidence>
<dbReference type="EMBL" id="LDER01000395">
    <property type="protein sequence ID" value="RVU60237.1"/>
    <property type="molecule type" value="Genomic_DNA"/>
</dbReference>
<evidence type="ECO:0000256" key="1">
    <source>
        <dbReference type="SAM" id="SignalP"/>
    </source>
</evidence>
<reference evidence="2 3" key="1">
    <citation type="submission" date="2018-01" db="EMBL/GenBank/DDBJ databases">
        <title>Complete genome sequence of G25-42.</title>
        <authorList>
            <person name="Zheng Z."/>
            <person name="Sun M."/>
        </authorList>
    </citation>
    <scope>NUCLEOTIDE SEQUENCE [LARGE SCALE GENOMIC DNA]</scope>
    <source>
        <strain evidence="2 3">G25-42</strain>
    </source>
</reference>
<keyword evidence="1" id="KW-0732">Signal</keyword>
<dbReference type="RefSeq" id="WP_127814715.1">
    <property type="nucleotide sequence ID" value="NZ_LDER01000395.1"/>
</dbReference>
<feature type="chain" id="PRO_5019331222" evidence="1">
    <location>
        <begin position="26"/>
        <end position="228"/>
    </location>
</feature>
<evidence type="ECO:0000313" key="3">
    <source>
        <dbReference type="Proteomes" id="UP000286687"/>
    </source>
</evidence>
<dbReference type="AlphaFoldDB" id="A0A437SAY7"/>
<feature type="signal peptide" evidence="1">
    <location>
        <begin position="1"/>
        <end position="25"/>
    </location>
</feature>
<dbReference type="Proteomes" id="UP000286687">
    <property type="component" value="Unassembled WGS sequence"/>
</dbReference>
<organism evidence="2 3">
    <name type="scientific">Bacillus thuringiensis</name>
    <dbReference type="NCBI Taxonomy" id="1428"/>
    <lineage>
        <taxon>Bacteria</taxon>
        <taxon>Bacillati</taxon>
        <taxon>Bacillota</taxon>
        <taxon>Bacilli</taxon>
        <taxon>Bacillales</taxon>
        <taxon>Bacillaceae</taxon>
        <taxon>Bacillus</taxon>
        <taxon>Bacillus cereus group</taxon>
    </lineage>
</organism>
<comment type="caution">
    <text evidence="2">The sequence shown here is derived from an EMBL/GenBank/DDBJ whole genome shotgun (WGS) entry which is preliminary data.</text>
</comment>
<protein>
    <submittedName>
        <fullName evidence="2">Uncharacterized protein</fullName>
    </submittedName>
</protein>
<sequence length="228" mass="26041">MTTLIRIAILTILILLPFVSNGAAASNQLQPKHKTDAIFQEVTYKHEGELEHVQIKGTKKPHLLSNIYDIEINTEEGTYSIINSIQQESMPFYAGVSNYTAWVQATTKDPLNINLCATRTQLSWKNDGTTLTFQKHSLTPWVAFPSAFGTHWYIDTSNLFEPVIDNGNIIQKGYAGYYNYDFGFPNRKVEAKHWITIIGKENGSYDYMVDWERSGEGWFLLHLRVEIS</sequence>
<proteinExistence type="predicted"/>
<name>A0A437SAY7_BACTU</name>